<dbReference type="GO" id="GO:0051539">
    <property type="term" value="F:4 iron, 4 sulfur cluster binding"/>
    <property type="evidence" value="ECO:0007669"/>
    <property type="project" value="UniProtKB-KW"/>
</dbReference>
<feature type="domain" description="Radical SAM core" evidence="7">
    <location>
        <begin position="38"/>
        <end position="138"/>
    </location>
</feature>
<name>A0A917JXY5_9PSEU</name>
<dbReference type="RefSeq" id="WP_188988220.1">
    <property type="nucleotide sequence ID" value="NZ_BMMT01000010.1"/>
</dbReference>
<comment type="caution">
    <text evidence="8">The sequence shown here is derived from an EMBL/GenBank/DDBJ whole genome shotgun (WGS) entry which is preliminary data.</text>
</comment>
<keyword evidence="4" id="KW-0479">Metal-binding</keyword>
<sequence>MQLFVPLLLRGEASFSTRREVAAHVLKVLDAQLPHIESFDVTWFGGEPLVGKGSLLQLSDAFILRCDEAEVRYDASIITNGFLLDEATCRELAAQRVSSVQVGIDGPPTVHDRMRPLNNGRGSFHTILANLHKAVDYLNVETP</sequence>
<evidence type="ECO:0000256" key="6">
    <source>
        <dbReference type="ARBA" id="ARBA00023014"/>
    </source>
</evidence>
<keyword evidence="5" id="KW-0408">Iron</keyword>
<accession>A0A917JXY5</accession>
<evidence type="ECO:0000256" key="5">
    <source>
        <dbReference type="ARBA" id="ARBA00023004"/>
    </source>
</evidence>
<dbReference type="InterPro" id="IPR013785">
    <property type="entry name" value="Aldolase_TIM"/>
</dbReference>
<evidence type="ECO:0000256" key="4">
    <source>
        <dbReference type="ARBA" id="ARBA00022723"/>
    </source>
</evidence>
<dbReference type="InterPro" id="IPR058240">
    <property type="entry name" value="rSAM_sf"/>
</dbReference>
<dbReference type="SUPFAM" id="SSF102114">
    <property type="entry name" value="Radical SAM enzymes"/>
    <property type="match status" value="1"/>
</dbReference>
<dbReference type="PANTHER" id="PTHR43787:SF3">
    <property type="entry name" value="ARYLSULFATASE REGULATORY PROTEIN"/>
    <property type="match status" value="1"/>
</dbReference>
<reference evidence="8 9" key="1">
    <citation type="journal article" date="2014" name="Int. J. Syst. Evol. Microbiol.">
        <title>Complete genome sequence of Corynebacterium casei LMG S-19264T (=DSM 44701T), isolated from a smear-ripened cheese.</title>
        <authorList>
            <consortium name="US DOE Joint Genome Institute (JGI-PGF)"/>
            <person name="Walter F."/>
            <person name="Albersmeier A."/>
            <person name="Kalinowski J."/>
            <person name="Ruckert C."/>
        </authorList>
    </citation>
    <scope>NUCLEOTIDE SEQUENCE [LARGE SCALE GENOMIC DNA]</scope>
    <source>
        <strain evidence="8 9">CGMCC 4.7206</strain>
    </source>
</reference>
<dbReference type="Proteomes" id="UP000597989">
    <property type="component" value="Unassembled WGS sequence"/>
</dbReference>
<evidence type="ECO:0000256" key="3">
    <source>
        <dbReference type="ARBA" id="ARBA00022691"/>
    </source>
</evidence>
<dbReference type="InterPro" id="IPR007197">
    <property type="entry name" value="rSAM"/>
</dbReference>
<dbReference type="PANTHER" id="PTHR43787">
    <property type="entry name" value="FEMO COFACTOR BIOSYNTHESIS PROTEIN NIFB-RELATED"/>
    <property type="match status" value="1"/>
</dbReference>
<keyword evidence="6" id="KW-0411">Iron-sulfur</keyword>
<evidence type="ECO:0000313" key="8">
    <source>
        <dbReference type="EMBL" id="GGI91660.1"/>
    </source>
</evidence>
<protein>
    <recommendedName>
        <fullName evidence="7">Radical SAM core domain-containing protein</fullName>
    </recommendedName>
</protein>
<evidence type="ECO:0000313" key="9">
    <source>
        <dbReference type="Proteomes" id="UP000597989"/>
    </source>
</evidence>
<dbReference type="EMBL" id="BMMT01000010">
    <property type="protein sequence ID" value="GGI91660.1"/>
    <property type="molecule type" value="Genomic_DNA"/>
</dbReference>
<gene>
    <name evidence="8" type="ORF">GCM10011581_30950</name>
</gene>
<evidence type="ECO:0000259" key="7">
    <source>
        <dbReference type="Pfam" id="PF04055"/>
    </source>
</evidence>
<evidence type="ECO:0000256" key="2">
    <source>
        <dbReference type="ARBA" id="ARBA00022485"/>
    </source>
</evidence>
<comment type="cofactor">
    <cofactor evidence="1">
        <name>[4Fe-4S] cluster</name>
        <dbReference type="ChEBI" id="CHEBI:49883"/>
    </cofactor>
</comment>
<proteinExistence type="predicted"/>
<dbReference type="GO" id="GO:0003824">
    <property type="term" value="F:catalytic activity"/>
    <property type="evidence" value="ECO:0007669"/>
    <property type="project" value="InterPro"/>
</dbReference>
<organism evidence="8 9">
    <name type="scientific">Saccharopolyspora thermophila</name>
    <dbReference type="NCBI Taxonomy" id="89367"/>
    <lineage>
        <taxon>Bacteria</taxon>
        <taxon>Bacillati</taxon>
        <taxon>Actinomycetota</taxon>
        <taxon>Actinomycetes</taxon>
        <taxon>Pseudonocardiales</taxon>
        <taxon>Pseudonocardiaceae</taxon>
        <taxon>Saccharopolyspora</taxon>
    </lineage>
</organism>
<dbReference type="AlphaFoldDB" id="A0A917JXY5"/>
<keyword evidence="2" id="KW-0004">4Fe-4S</keyword>
<dbReference type="GO" id="GO:0046872">
    <property type="term" value="F:metal ion binding"/>
    <property type="evidence" value="ECO:0007669"/>
    <property type="project" value="UniProtKB-KW"/>
</dbReference>
<evidence type="ECO:0000256" key="1">
    <source>
        <dbReference type="ARBA" id="ARBA00001966"/>
    </source>
</evidence>
<keyword evidence="3" id="KW-0949">S-adenosyl-L-methionine</keyword>
<dbReference type="Pfam" id="PF04055">
    <property type="entry name" value="Radical_SAM"/>
    <property type="match status" value="1"/>
</dbReference>
<dbReference type="Gene3D" id="3.20.20.70">
    <property type="entry name" value="Aldolase class I"/>
    <property type="match status" value="1"/>
</dbReference>